<keyword evidence="3 6" id="KW-0812">Transmembrane</keyword>
<evidence type="ECO:0000256" key="2">
    <source>
        <dbReference type="ARBA" id="ARBA00022475"/>
    </source>
</evidence>
<dbReference type="RefSeq" id="WP_192778007.1">
    <property type="nucleotide sequence ID" value="NZ_BAAASY010000006.1"/>
</dbReference>
<comment type="subcellular location">
    <subcellularLocation>
        <location evidence="1">Cell membrane</location>
        <topology evidence="1">Multi-pass membrane protein</topology>
    </subcellularLocation>
</comment>
<feature type="transmembrane region" description="Helical" evidence="6">
    <location>
        <begin position="166"/>
        <end position="189"/>
    </location>
</feature>
<dbReference type="SUPFAM" id="SSF82866">
    <property type="entry name" value="Multidrug efflux transporter AcrB transmembrane domain"/>
    <property type="match status" value="2"/>
</dbReference>
<evidence type="ECO:0000256" key="4">
    <source>
        <dbReference type="ARBA" id="ARBA00022989"/>
    </source>
</evidence>
<gene>
    <name evidence="8" type="ORF">H4W81_006213</name>
</gene>
<evidence type="ECO:0000313" key="9">
    <source>
        <dbReference type="Proteomes" id="UP000661607"/>
    </source>
</evidence>
<keyword evidence="4 6" id="KW-1133">Transmembrane helix</keyword>
<comment type="caution">
    <text evidence="8">The sequence shown here is derived from an EMBL/GenBank/DDBJ whole genome shotgun (WGS) entry which is preliminary data.</text>
</comment>
<dbReference type="Pfam" id="PF03176">
    <property type="entry name" value="MMPL"/>
    <property type="match status" value="2"/>
</dbReference>
<keyword evidence="5 6" id="KW-0472">Membrane</keyword>
<evidence type="ECO:0000256" key="1">
    <source>
        <dbReference type="ARBA" id="ARBA00004651"/>
    </source>
</evidence>
<dbReference type="Gene3D" id="1.20.1640.10">
    <property type="entry name" value="Multidrug efflux transporter AcrB transmembrane domain"/>
    <property type="match status" value="2"/>
</dbReference>
<feature type="transmembrane region" description="Helical" evidence="6">
    <location>
        <begin position="264"/>
        <end position="289"/>
    </location>
</feature>
<organism evidence="8 9">
    <name type="scientific">Nonomuraea africana</name>
    <dbReference type="NCBI Taxonomy" id="46171"/>
    <lineage>
        <taxon>Bacteria</taxon>
        <taxon>Bacillati</taxon>
        <taxon>Actinomycetota</taxon>
        <taxon>Actinomycetes</taxon>
        <taxon>Streptosporangiales</taxon>
        <taxon>Streptosporangiaceae</taxon>
        <taxon>Nonomuraea</taxon>
    </lineage>
</organism>
<feature type="domain" description="Membrane transport protein MMPL" evidence="7">
    <location>
        <begin position="453"/>
        <end position="623"/>
    </location>
</feature>
<evidence type="ECO:0000256" key="5">
    <source>
        <dbReference type="ARBA" id="ARBA00023136"/>
    </source>
</evidence>
<evidence type="ECO:0000256" key="3">
    <source>
        <dbReference type="ARBA" id="ARBA00022692"/>
    </source>
</evidence>
<protein>
    <submittedName>
        <fullName evidence="8">RND superfamily putative drug exporter</fullName>
    </submittedName>
</protein>
<feature type="transmembrane region" description="Helical" evidence="6">
    <location>
        <begin position="471"/>
        <end position="490"/>
    </location>
</feature>
<feature type="transmembrane region" description="Helical" evidence="6">
    <location>
        <begin position="138"/>
        <end position="159"/>
    </location>
</feature>
<feature type="transmembrane region" description="Helical" evidence="6">
    <location>
        <begin position="310"/>
        <end position="334"/>
    </location>
</feature>
<dbReference type="PANTHER" id="PTHR33406:SF13">
    <property type="entry name" value="MEMBRANE PROTEIN YDFJ"/>
    <property type="match status" value="1"/>
</dbReference>
<dbReference type="Proteomes" id="UP000661607">
    <property type="component" value="Unassembled WGS sequence"/>
</dbReference>
<feature type="transmembrane region" description="Helical" evidence="6">
    <location>
        <begin position="558"/>
        <end position="578"/>
    </location>
</feature>
<dbReference type="InterPro" id="IPR050545">
    <property type="entry name" value="Mycobact_MmpL"/>
</dbReference>
<proteinExistence type="predicted"/>
<feature type="domain" description="Membrane transport protein MMPL" evidence="7">
    <location>
        <begin position="119"/>
        <end position="316"/>
    </location>
</feature>
<accession>A0ABR9KN39</accession>
<keyword evidence="9" id="KW-1185">Reference proteome</keyword>
<dbReference type="InterPro" id="IPR004869">
    <property type="entry name" value="MMPL_dom"/>
</dbReference>
<keyword evidence="2" id="KW-1003">Cell membrane</keyword>
<dbReference type="EMBL" id="JADBEF010000001">
    <property type="protein sequence ID" value="MBE1563434.1"/>
    <property type="molecule type" value="Genomic_DNA"/>
</dbReference>
<evidence type="ECO:0000256" key="6">
    <source>
        <dbReference type="SAM" id="Phobius"/>
    </source>
</evidence>
<feature type="transmembrane region" description="Helical" evidence="6">
    <location>
        <begin position="237"/>
        <end position="258"/>
    </location>
</feature>
<feature type="transmembrane region" description="Helical" evidence="6">
    <location>
        <begin position="598"/>
        <end position="618"/>
    </location>
</feature>
<name>A0ABR9KN39_9ACTN</name>
<feature type="transmembrane region" description="Helical" evidence="6">
    <location>
        <begin position="195"/>
        <end position="216"/>
    </location>
</feature>
<sequence>MERLTDFVLRHKLAVVLAWVAVALAGTFAAAAVQDRLGARFGAPGQPAYEANQEIMRTYGGGLVPLVAVATEPVDFARLAPLGRVVTDPAFASDDGGTTYALLYPPQDGDLTEEITQILGPHVRVTGLEALEPEGGGGISLVAEILIGGVGALVVLAFVFGSPLAVVPLVIAAAAVLAAFLAVYGLTYLTDVSGVVQYIVALMGLGIAIDYSLLLVTRWREEGHDVRRAMATAGRAVALSAATVAIGLVATMVLPVPFLRAVGLGGVVIPLVSMAAVLTLLPILLATVGPRIDRGRPKPSRWAGWARRVIRFRWPALLVSTGLLVALSSAALGLNLGEPTSDSLARSGPAYETLAGMREAGLPTGALSPIPVLAPESALPVLRAVPGVETAVVAAPGLIEVIPDYEGTATVENVLASAPPGARVGGAVAQSIGFTASVYGAFPPMLVLVSLATYLMLAFAFRSLVLPLKAVLLNLLSLAAVIGALVLVWQEGHGSEPVWGIQALGAIDEFVPAMIFAFLYGLSMDYEVFILARMREEYDRTGSTDQAIVRGLGSTGRLVTSAALVLFLAFASLAAAPILQVKLFATALGLGILLDATLVRALLLPALVSVMGRWNWWLPSRLSRRATRRAPAPQAGPTSPAG</sequence>
<feature type="transmembrane region" description="Helical" evidence="6">
    <location>
        <begin position="441"/>
        <end position="459"/>
    </location>
</feature>
<feature type="transmembrane region" description="Helical" evidence="6">
    <location>
        <begin position="510"/>
        <end position="532"/>
    </location>
</feature>
<evidence type="ECO:0000313" key="8">
    <source>
        <dbReference type="EMBL" id="MBE1563434.1"/>
    </source>
</evidence>
<dbReference type="PANTHER" id="PTHR33406">
    <property type="entry name" value="MEMBRANE PROTEIN MJ1562-RELATED"/>
    <property type="match status" value="1"/>
</dbReference>
<evidence type="ECO:0000259" key="7">
    <source>
        <dbReference type="Pfam" id="PF03176"/>
    </source>
</evidence>
<reference evidence="8 9" key="1">
    <citation type="submission" date="2020-10" db="EMBL/GenBank/DDBJ databases">
        <title>Sequencing the genomes of 1000 actinobacteria strains.</title>
        <authorList>
            <person name="Klenk H.-P."/>
        </authorList>
    </citation>
    <scope>NUCLEOTIDE SEQUENCE [LARGE SCALE GENOMIC DNA]</scope>
    <source>
        <strain evidence="8 9">DSM 43748</strain>
    </source>
</reference>